<dbReference type="OrthoDB" id="9804595at2"/>
<comment type="caution">
    <text evidence="2">The sequence shown here is derived from an EMBL/GenBank/DDBJ whole genome shotgun (WGS) entry which is preliminary data.</text>
</comment>
<reference evidence="2" key="2">
    <citation type="submission" date="2006-05" db="EMBL/GenBank/DDBJ databases">
        <title>Sequencing of the draft genome and assembly of Desulfuromonas acetoxidans DSM 684.</title>
        <authorList>
            <consortium name="US DOE Joint Genome Institute (JGI-PGF)"/>
            <person name="Copeland A."/>
            <person name="Lucas S."/>
            <person name="Lapidus A."/>
            <person name="Barry K."/>
            <person name="Detter J.C."/>
            <person name="Glavina del Rio T."/>
            <person name="Hammon N."/>
            <person name="Israni S."/>
            <person name="Dalin E."/>
            <person name="Tice H."/>
            <person name="Bruce D."/>
            <person name="Pitluck S."/>
            <person name="Richardson P."/>
        </authorList>
    </citation>
    <scope>NUCLEOTIDE SEQUENCE [LARGE SCALE GENOMIC DNA]</scope>
    <source>
        <strain evidence="2">DSM 684</strain>
    </source>
</reference>
<dbReference type="PANTHER" id="PTHR12126:SF11">
    <property type="entry name" value="NADH DEHYDROGENASE [UBIQUINONE] 1 ALPHA SUBCOMPLEX SUBUNIT 9, MITOCHONDRIAL"/>
    <property type="match status" value="1"/>
</dbReference>
<dbReference type="Proteomes" id="UP000005695">
    <property type="component" value="Unassembled WGS sequence"/>
</dbReference>
<dbReference type="InterPro" id="IPR036291">
    <property type="entry name" value="NAD(P)-bd_dom_sf"/>
</dbReference>
<evidence type="ECO:0000259" key="1">
    <source>
        <dbReference type="Pfam" id="PF01370"/>
    </source>
</evidence>
<sequence length="297" mass="32831">MRIFLTGATGFVGHHVIQALLLNGHTVRCLVRKPTPSLTSLVQVETVQGDITNPAELKQAMSDCDAIIHLVGIIRAFPQRGITFEKLHVEATRNIITAAAEAGIDRYLHMSANGASPDCPEAYGATKWRAEELVRQSRLTWTIFRPSLIFGPDGEFTRMLIQQLRFLPMIPIIGDGHYQLSPVNVDDVALGFANALSSPQAIGKIYHCCGPDTCSYNDLIDLIGHALGRKRVFKLHHPLILMQPITRFMERFAFFPVTSDQISMLIRGNVCNLEPWASELNLTPTPLADIIKKALAG</sequence>
<evidence type="ECO:0000313" key="2">
    <source>
        <dbReference type="EMBL" id="EAT17366.1"/>
    </source>
</evidence>
<reference evidence="2" key="1">
    <citation type="submission" date="2006-05" db="EMBL/GenBank/DDBJ databases">
        <title>Annotation of the draft genome assembly of Desulfuromonas acetoxidans DSM 684.</title>
        <authorList>
            <consortium name="US DOE Joint Genome Institute (JGI-ORNL)"/>
            <person name="Larimer F."/>
            <person name="Land M."/>
            <person name="Hauser L."/>
        </authorList>
    </citation>
    <scope>NUCLEOTIDE SEQUENCE [LARGE SCALE GENOMIC DNA]</scope>
    <source>
        <strain evidence="2">DSM 684</strain>
    </source>
</reference>
<evidence type="ECO:0000313" key="3">
    <source>
        <dbReference type="Proteomes" id="UP000005695"/>
    </source>
</evidence>
<dbReference type="Gene3D" id="3.40.50.720">
    <property type="entry name" value="NAD(P)-binding Rossmann-like Domain"/>
    <property type="match status" value="1"/>
</dbReference>
<dbReference type="GO" id="GO:0044877">
    <property type="term" value="F:protein-containing complex binding"/>
    <property type="evidence" value="ECO:0007669"/>
    <property type="project" value="TreeGrafter"/>
</dbReference>
<dbReference type="InterPro" id="IPR051207">
    <property type="entry name" value="ComplexI_NDUFA9_subunit"/>
</dbReference>
<dbReference type="Pfam" id="PF01370">
    <property type="entry name" value="Epimerase"/>
    <property type="match status" value="1"/>
</dbReference>
<keyword evidence="3" id="KW-1185">Reference proteome</keyword>
<organism evidence="2 3">
    <name type="scientific">Desulfuromonas acetoxidans (strain DSM 684 / 11070)</name>
    <dbReference type="NCBI Taxonomy" id="281689"/>
    <lineage>
        <taxon>Bacteria</taxon>
        <taxon>Pseudomonadati</taxon>
        <taxon>Thermodesulfobacteriota</taxon>
        <taxon>Desulfuromonadia</taxon>
        <taxon>Desulfuromonadales</taxon>
        <taxon>Desulfuromonadaceae</taxon>
        <taxon>Desulfuromonas</taxon>
    </lineage>
</organism>
<proteinExistence type="predicted"/>
<gene>
    <name evidence="2" type="ORF">Dace_3232</name>
</gene>
<dbReference type="InterPro" id="IPR001509">
    <property type="entry name" value="Epimerase_deHydtase"/>
</dbReference>
<accession>Q1K3T7</accession>
<dbReference type="PANTHER" id="PTHR12126">
    <property type="entry name" value="NADH-UBIQUINONE OXIDOREDUCTASE 39 KDA SUBUNIT-RELATED"/>
    <property type="match status" value="1"/>
</dbReference>
<name>Q1K3T7_DESA6</name>
<dbReference type="SUPFAM" id="SSF51735">
    <property type="entry name" value="NAD(P)-binding Rossmann-fold domains"/>
    <property type="match status" value="1"/>
</dbReference>
<dbReference type="AlphaFoldDB" id="Q1K3T7"/>
<protein>
    <submittedName>
        <fullName evidence="2">NAD-dependent epimerase/dehydratase</fullName>
    </submittedName>
</protein>
<dbReference type="RefSeq" id="WP_005997664.1">
    <property type="nucleotide sequence ID" value="NZ_AAEW02000001.1"/>
</dbReference>
<dbReference type="FunFam" id="3.40.50.720:FF:000702">
    <property type="entry name" value="NADH dehydrogenase (Ubiquinone)"/>
    <property type="match status" value="1"/>
</dbReference>
<dbReference type="CDD" id="cd05271">
    <property type="entry name" value="NDUFA9_like_SDR_a"/>
    <property type="match status" value="1"/>
</dbReference>
<dbReference type="EMBL" id="AAEW02000001">
    <property type="protein sequence ID" value="EAT17366.1"/>
    <property type="molecule type" value="Genomic_DNA"/>
</dbReference>
<feature type="domain" description="NAD-dependent epimerase/dehydratase" evidence="1">
    <location>
        <begin position="3"/>
        <end position="207"/>
    </location>
</feature>